<feature type="signal peptide" evidence="1">
    <location>
        <begin position="1"/>
        <end position="23"/>
    </location>
</feature>
<reference evidence="2" key="1">
    <citation type="submission" date="2024-06" db="EMBL/GenBank/DDBJ databases">
        <title>Sequencing and assembly of the genome of Dyadobacter sp. strain 676, a symbiont of Cyamopsis tetragonoloba.</title>
        <authorList>
            <person name="Guro P."/>
            <person name="Sazanova A."/>
            <person name="Kuznetsova I."/>
            <person name="Belimov A."/>
            <person name="Safronova V."/>
        </authorList>
    </citation>
    <scope>NUCLEOTIDE SEQUENCE</scope>
    <source>
        <strain evidence="2">676</strain>
    </source>
</reference>
<organism evidence="2">
    <name type="scientific">Dyadobacter sp. 676</name>
    <dbReference type="NCBI Taxonomy" id="3088362"/>
    <lineage>
        <taxon>Bacteria</taxon>
        <taxon>Pseudomonadati</taxon>
        <taxon>Bacteroidota</taxon>
        <taxon>Cytophagia</taxon>
        <taxon>Cytophagales</taxon>
        <taxon>Spirosomataceae</taxon>
        <taxon>Dyadobacter</taxon>
    </lineage>
</organism>
<sequence length="152" mass="16878">MKNQIIRIVPLWLLLCTLQPSEALPQTPVTLENALLLNGSIVSTDQFARVTRGVIALAGRPPGSQCRSLMPFYIYLKRGGKIVDANAYAHNHSVMRYEIAEILKMAQAGDQLIIDPAEPGNAAGRKIIMIKSTQIVPQFKWFYVLNGKKDNC</sequence>
<accession>A0AAU8FR42</accession>
<dbReference type="EMBL" id="CP159289">
    <property type="protein sequence ID" value="XCH26297.1"/>
    <property type="molecule type" value="Genomic_DNA"/>
</dbReference>
<evidence type="ECO:0000256" key="1">
    <source>
        <dbReference type="SAM" id="SignalP"/>
    </source>
</evidence>
<dbReference type="AlphaFoldDB" id="A0AAU8FR42"/>
<name>A0AAU8FR42_9BACT</name>
<keyword evidence="1" id="KW-0732">Signal</keyword>
<gene>
    <name evidence="2" type="ORF">ABV298_07805</name>
</gene>
<feature type="chain" id="PRO_5043761963" evidence="1">
    <location>
        <begin position="24"/>
        <end position="152"/>
    </location>
</feature>
<evidence type="ECO:0000313" key="2">
    <source>
        <dbReference type="EMBL" id="XCH26297.1"/>
    </source>
</evidence>
<dbReference type="RefSeq" id="WP_353721591.1">
    <property type="nucleotide sequence ID" value="NZ_CP159289.1"/>
</dbReference>
<proteinExistence type="predicted"/>
<protein>
    <submittedName>
        <fullName evidence="2">Uncharacterized protein</fullName>
    </submittedName>
</protein>